<reference evidence="2" key="1">
    <citation type="submission" date="2023-03" db="EMBL/GenBank/DDBJ databases">
        <authorList>
            <person name="Steffen K."/>
            <person name="Cardenas P."/>
        </authorList>
    </citation>
    <scope>NUCLEOTIDE SEQUENCE</scope>
</reference>
<protein>
    <submittedName>
        <fullName evidence="2">Uncharacterized protein</fullName>
    </submittedName>
</protein>
<feature type="region of interest" description="Disordered" evidence="1">
    <location>
        <begin position="1"/>
        <end position="47"/>
    </location>
</feature>
<gene>
    <name evidence="2" type="ORF">GBAR_LOCUS28190</name>
</gene>
<proteinExistence type="predicted"/>
<evidence type="ECO:0000256" key="1">
    <source>
        <dbReference type="SAM" id="MobiDB-lite"/>
    </source>
</evidence>
<evidence type="ECO:0000313" key="2">
    <source>
        <dbReference type="EMBL" id="CAI8051491.1"/>
    </source>
</evidence>
<organism evidence="2 3">
    <name type="scientific">Geodia barretti</name>
    <name type="common">Barrett's horny sponge</name>
    <dbReference type="NCBI Taxonomy" id="519541"/>
    <lineage>
        <taxon>Eukaryota</taxon>
        <taxon>Metazoa</taxon>
        <taxon>Porifera</taxon>
        <taxon>Demospongiae</taxon>
        <taxon>Heteroscleromorpha</taxon>
        <taxon>Tetractinellida</taxon>
        <taxon>Astrophorina</taxon>
        <taxon>Geodiidae</taxon>
        <taxon>Geodia</taxon>
    </lineage>
</organism>
<evidence type="ECO:0000313" key="3">
    <source>
        <dbReference type="Proteomes" id="UP001174909"/>
    </source>
</evidence>
<dbReference type="AlphaFoldDB" id="A0AA35XGJ0"/>
<sequence length="47" mass="4754">MATVGIDDTLTPGDAKKVMGETAGGNERRPLVGSSTESPALRGGCHL</sequence>
<name>A0AA35XGJ0_GEOBA</name>
<accession>A0AA35XGJ0</accession>
<keyword evidence="3" id="KW-1185">Reference proteome</keyword>
<dbReference type="EMBL" id="CASHTH010003941">
    <property type="protein sequence ID" value="CAI8051491.1"/>
    <property type="molecule type" value="Genomic_DNA"/>
</dbReference>
<comment type="caution">
    <text evidence="2">The sequence shown here is derived from an EMBL/GenBank/DDBJ whole genome shotgun (WGS) entry which is preliminary data.</text>
</comment>
<dbReference type="Proteomes" id="UP001174909">
    <property type="component" value="Unassembled WGS sequence"/>
</dbReference>